<sequence>MINERPPKGVIGPKIDGLPTPVISRTLKIYKDPEKNRIPMRKAIKDTLIELCLGPGKSG</sequence>
<dbReference type="EMBL" id="JAUTBA010000001">
    <property type="protein sequence ID" value="MDQ1149018.1"/>
    <property type="molecule type" value="Genomic_DNA"/>
</dbReference>
<proteinExistence type="predicted"/>
<reference evidence="1 2" key="1">
    <citation type="submission" date="2023-07" db="EMBL/GenBank/DDBJ databases">
        <title>Functional and genomic diversity of the sorghum phyllosphere microbiome.</title>
        <authorList>
            <person name="Shade A."/>
        </authorList>
    </citation>
    <scope>NUCLEOTIDE SEQUENCE [LARGE SCALE GENOMIC DNA]</scope>
    <source>
        <strain evidence="1 2">SORGH_AS_0892</strain>
    </source>
</reference>
<gene>
    <name evidence="1" type="ORF">QE382_001002</name>
</gene>
<comment type="caution">
    <text evidence="1">The sequence shown here is derived from an EMBL/GenBank/DDBJ whole genome shotgun (WGS) entry which is preliminary data.</text>
</comment>
<organism evidence="1 2">
    <name type="scientific">Sphingobacterium zeae</name>
    <dbReference type="NCBI Taxonomy" id="1776859"/>
    <lineage>
        <taxon>Bacteria</taxon>
        <taxon>Pseudomonadati</taxon>
        <taxon>Bacteroidota</taxon>
        <taxon>Sphingobacteriia</taxon>
        <taxon>Sphingobacteriales</taxon>
        <taxon>Sphingobacteriaceae</taxon>
        <taxon>Sphingobacterium</taxon>
    </lineage>
</organism>
<evidence type="ECO:0000313" key="2">
    <source>
        <dbReference type="Proteomes" id="UP001244640"/>
    </source>
</evidence>
<keyword evidence="2" id="KW-1185">Reference proteome</keyword>
<name>A0ABU0U246_9SPHI</name>
<evidence type="ECO:0000313" key="1">
    <source>
        <dbReference type="EMBL" id="MDQ1149018.1"/>
    </source>
</evidence>
<protein>
    <submittedName>
        <fullName evidence="1">Uncharacterized protein</fullName>
    </submittedName>
</protein>
<accession>A0ABU0U246</accession>
<dbReference type="Proteomes" id="UP001244640">
    <property type="component" value="Unassembled WGS sequence"/>
</dbReference>